<evidence type="ECO:0000256" key="1">
    <source>
        <dbReference type="SAM" id="MobiDB-lite"/>
    </source>
</evidence>
<dbReference type="GeneID" id="92043799"/>
<accession>A0ABR1WNR7</accession>
<feature type="compositionally biased region" description="Basic and acidic residues" evidence="1">
    <location>
        <begin position="101"/>
        <end position="127"/>
    </location>
</feature>
<sequence>MWQEKAPPWQAVIDSADKAEARDYRQLTNYPPGVRLANQQAEANLQAFWTELDRMLENMEAMPPETKALFERARPLRTPDAGSNNNTQDGTFVPFGGGTGEADRPSRLVLEDRREKEKTRSVPDPSKEPVQPAADGPAPPKQPIPVSKRVMDLLELLLGEYTENQPVAWDDFVAMMKSIGFEKRTTKSGGSARLFVPLPKLVQGWGIGMTASKHRPHPEDHHYLRSVRDWARNTNYGLAKYGWTLDSFVLQK</sequence>
<keyword evidence="3" id="KW-1185">Reference proteome</keyword>
<evidence type="ECO:0000313" key="2">
    <source>
        <dbReference type="EMBL" id="KAK8085153.1"/>
    </source>
</evidence>
<feature type="region of interest" description="Disordered" evidence="1">
    <location>
        <begin position="76"/>
        <end position="145"/>
    </location>
</feature>
<gene>
    <name evidence="2" type="ORF">PG997_006424</name>
</gene>
<dbReference type="Proteomes" id="UP001433268">
    <property type="component" value="Unassembled WGS sequence"/>
</dbReference>
<protein>
    <submittedName>
        <fullName evidence="2">Uncharacterized protein</fullName>
    </submittedName>
</protein>
<organism evidence="2 3">
    <name type="scientific">Apiospora hydei</name>
    <dbReference type="NCBI Taxonomy" id="1337664"/>
    <lineage>
        <taxon>Eukaryota</taxon>
        <taxon>Fungi</taxon>
        <taxon>Dikarya</taxon>
        <taxon>Ascomycota</taxon>
        <taxon>Pezizomycotina</taxon>
        <taxon>Sordariomycetes</taxon>
        <taxon>Xylariomycetidae</taxon>
        <taxon>Amphisphaeriales</taxon>
        <taxon>Apiosporaceae</taxon>
        <taxon>Apiospora</taxon>
    </lineage>
</organism>
<comment type="caution">
    <text evidence="2">The sequence shown here is derived from an EMBL/GenBank/DDBJ whole genome shotgun (WGS) entry which is preliminary data.</text>
</comment>
<feature type="compositionally biased region" description="Polar residues" evidence="1">
    <location>
        <begin position="81"/>
        <end position="90"/>
    </location>
</feature>
<reference evidence="2 3" key="1">
    <citation type="submission" date="2023-01" db="EMBL/GenBank/DDBJ databases">
        <title>Analysis of 21 Apiospora genomes using comparative genomics revels a genus with tremendous synthesis potential of carbohydrate active enzymes and secondary metabolites.</title>
        <authorList>
            <person name="Sorensen T."/>
        </authorList>
    </citation>
    <scope>NUCLEOTIDE SEQUENCE [LARGE SCALE GENOMIC DNA]</scope>
    <source>
        <strain evidence="2 3">CBS 114990</strain>
    </source>
</reference>
<name>A0ABR1WNR7_9PEZI</name>
<evidence type="ECO:0000313" key="3">
    <source>
        <dbReference type="Proteomes" id="UP001433268"/>
    </source>
</evidence>
<dbReference type="EMBL" id="JAQQWN010000005">
    <property type="protein sequence ID" value="KAK8085153.1"/>
    <property type="molecule type" value="Genomic_DNA"/>
</dbReference>
<proteinExistence type="predicted"/>
<dbReference type="RefSeq" id="XP_066669662.1">
    <property type="nucleotide sequence ID" value="XM_066810739.1"/>
</dbReference>